<organism evidence="1 2">
    <name type="scientific">Hypsizygus marmoreus</name>
    <name type="common">White beech mushroom</name>
    <name type="synonym">Agaricus marmoreus</name>
    <dbReference type="NCBI Taxonomy" id="39966"/>
    <lineage>
        <taxon>Eukaryota</taxon>
        <taxon>Fungi</taxon>
        <taxon>Dikarya</taxon>
        <taxon>Basidiomycota</taxon>
        <taxon>Agaricomycotina</taxon>
        <taxon>Agaricomycetes</taxon>
        <taxon>Agaricomycetidae</taxon>
        <taxon>Agaricales</taxon>
        <taxon>Tricholomatineae</taxon>
        <taxon>Lyophyllaceae</taxon>
        <taxon>Hypsizygus</taxon>
    </lineage>
</organism>
<dbReference type="InParanoid" id="A0A369JVF4"/>
<keyword evidence="2" id="KW-1185">Reference proteome</keyword>
<feature type="non-terminal residue" evidence="1">
    <location>
        <position position="1"/>
    </location>
</feature>
<reference evidence="1" key="1">
    <citation type="submission" date="2018-04" db="EMBL/GenBank/DDBJ databases">
        <title>Whole genome sequencing of Hypsizygus marmoreus.</title>
        <authorList>
            <person name="Choi I.-G."/>
            <person name="Min B."/>
            <person name="Kim J.-G."/>
            <person name="Kim S."/>
            <person name="Oh Y.-L."/>
            <person name="Kong W.-S."/>
            <person name="Park H."/>
            <person name="Jeong J."/>
            <person name="Song E.-S."/>
        </authorList>
    </citation>
    <scope>NUCLEOTIDE SEQUENCE [LARGE SCALE GENOMIC DNA]</scope>
    <source>
        <strain evidence="1">51987-8</strain>
    </source>
</reference>
<name>A0A369JVF4_HYPMA</name>
<dbReference type="EMBL" id="LUEZ02000043">
    <property type="protein sequence ID" value="RDB24527.1"/>
    <property type="molecule type" value="Genomic_DNA"/>
</dbReference>
<dbReference type="Proteomes" id="UP000076154">
    <property type="component" value="Unassembled WGS sequence"/>
</dbReference>
<gene>
    <name evidence="1" type="ORF">Hypma_008339</name>
</gene>
<comment type="caution">
    <text evidence="1">The sequence shown here is derived from an EMBL/GenBank/DDBJ whole genome shotgun (WGS) entry which is preliminary data.</text>
</comment>
<protein>
    <submittedName>
        <fullName evidence="1">Uncharacterized protein</fullName>
    </submittedName>
</protein>
<evidence type="ECO:0000313" key="2">
    <source>
        <dbReference type="Proteomes" id="UP000076154"/>
    </source>
</evidence>
<accession>A0A369JVF4</accession>
<sequence>TVEFTAPLGGGFLFTNPCRYYSDAHARAGEPDYDSRMPSRLMFTFSAFTLTSSPEPPSRVTSAKPIQSDDAGTLPSICVLFITTKYLAGAVIHGRPKISSTHRFAARELRRAAHIIAPTLHKYNGSRLSDLRLLTRAKRETILHGMSHSQQHSIFGIPNALTVGRDEFLPEPLHHLLTRTDFHPTTRNVPLSEIPQCPISAVNERIPSQARPEFRKFNRVTEWRPQSTPDFDEWRLCQTILLVSWGGRRGVEVRSTLDVDNAGY</sequence>
<evidence type="ECO:0000313" key="1">
    <source>
        <dbReference type="EMBL" id="RDB24527.1"/>
    </source>
</evidence>
<proteinExistence type="predicted"/>
<dbReference type="AlphaFoldDB" id="A0A369JVF4"/>